<dbReference type="PANTHER" id="PTHR47990">
    <property type="entry name" value="2-OXOGLUTARATE (2OG) AND FE(II)-DEPENDENT OXYGENASE SUPERFAMILY PROTEIN-RELATED"/>
    <property type="match status" value="1"/>
</dbReference>
<dbReference type="Proteomes" id="UP001600165">
    <property type="component" value="Unassembled WGS sequence"/>
</dbReference>
<dbReference type="InterPro" id="IPR026992">
    <property type="entry name" value="DIOX_N"/>
</dbReference>
<feature type="domain" description="Fe2OG dioxygenase" evidence="3">
    <location>
        <begin position="174"/>
        <end position="280"/>
    </location>
</feature>
<keyword evidence="5" id="KW-1185">Reference proteome</keyword>
<evidence type="ECO:0000313" key="5">
    <source>
        <dbReference type="Proteomes" id="UP001600165"/>
    </source>
</evidence>
<dbReference type="Pfam" id="PF14226">
    <property type="entry name" value="DIOX_N"/>
    <property type="match status" value="1"/>
</dbReference>
<gene>
    <name evidence="4" type="ORF">ACFVKH_17080</name>
</gene>
<proteinExistence type="inferred from homology"/>
<evidence type="ECO:0000259" key="3">
    <source>
        <dbReference type="PROSITE" id="PS51471"/>
    </source>
</evidence>
<name>A0ABW6IIH5_9CYAN</name>
<sequence length="318" mass="34897">MPVARDLPIIDFAPFCQGEPAGQQQVAQAIYQACHQVGFFYVVNHGIAAEAIAQAFQQSQAFFALPTAAKQQSAWANEFSNQGYIGVERERLDETQPGDLKEALNLSRDVAAPPPPTATQSALLDDWPAGLPAFRTTLSRFFQDCTATANHLFRAFAIALNLPEDAIARQHQNQEFTLRLLHYPPLTTPPQPGQLRAGAHSDYGSLTLLFQDQVGGLEVQTAAGEWLSAPAIDAAILVNTGDLTQRWSNDIFRSTQHRVVIPEGDAALRDRYSIAFFCQPDATAEIRCLPSCQSPDNPPRYAPITSGDYLLSRLRATY</sequence>
<evidence type="ECO:0000256" key="2">
    <source>
        <dbReference type="RuleBase" id="RU003682"/>
    </source>
</evidence>
<dbReference type="PROSITE" id="PS51471">
    <property type="entry name" value="FE2OG_OXY"/>
    <property type="match status" value="1"/>
</dbReference>
<reference evidence="4 5" key="1">
    <citation type="submission" date="2024-10" db="EMBL/GenBank/DDBJ databases">
        <authorList>
            <person name="Ratan Roy A."/>
            <person name="Morales Sandoval P.H."/>
            <person name="De Los Santos Villalobos S."/>
            <person name="Chakraborty S."/>
            <person name="Mukherjee J."/>
        </authorList>
    </citation>
    <scope>NUCLEOTIDE SEQUENCE [LARGE SCALE GENOMIC DNA]</scope>
    <source>
        <strain evidence="4 5">S1</strain>
    </source>
</reference>
<evidence type="ECO:0000313" key="4">
    <source>
        <dbReference type="EMBL" id="MFE4108001.1"/>
    </source>
</evidence>
<organism evidence="4 5">
    <name type="scientific">Almyronema epifaneia S1</name>
    <dbReference type="NCBI Taxonomy" id="2991925"/>
    <lineage>
        <taxon>Bacteria</taxon>
        <taxon>Bacillati</taxon>
        <taxon>Cyanobacteriota</taxon>
        <taxon>Cyanophyceae</taxon>
        <taxon>Nodosilineales</taxon>
        <taxon>Nodosilineaceae</taxon>
        <taxon>Almyronema</taxon>
        <taxon>Almyronema epifaneia</taxon>
    </lineage>
</organism>
<dbReference type="InterPro" id="IPR050231">
    <property type="entry name" value="Iron_ascorbate_oxido_reductase"/>
</dbReference>
<dbReference type="InterPro" id="IPR027443">
    <property type="entry name" value="IPNS-like_sf"/>
</dbReference>
<keyword evidence="2" id="KW-0560">Oxidoreductase</keyword>
<dbReference type="InterPro" id="IPR005123">
    <property type="entry name" value="Oxoglu/Fe-dep_dioxygenase_dom"/>
</dbReference>
<dbReference type="RefSeq" id="WP_377967290.1">
    <property type="nucleotide sequence ID" value="NZ_JBHZOL010000097.1"/>
</dbReference>
<comment type="similarity">
    <text evidence="2">Belongs to the iron/ascorbate-dependent oxidoreductase family.</text>
</comment>
<comment type="pathway">
    <text evidence="1">Antibiotic biosynthesis.</text>
</comment>
<dbReference type="SUPFAM" id="SSF51197">
    <property type="entry name" value="Clavaminate synthase-like"/>
    <property type="match status" value="1"/>
</dbReference>
<protein>
    <submittedName>
        <fullName evidence="4">Isopenicillin N synthase family dioxygenase</fullName>
    </submittedName>
</protein>
<dbReference type="Gene3D" id="2.60.120.330">
    <property type="entry name" value="B-lactam Antibiotic, Isopenicillin N Synthase, Chain"/>
    <property type="match status" value="1"/>
</dbReference>
<accession>A0ABW6IIH5</accession>
<keyword evidence="4" id="KW-0223">Dioxygenase</keyword>
<keyword evidence="2" id="KW-0408">Iron</keyword>
<comment type="caution">
    <text evidence="4">The sequence shown here is derived from an EMBL/GenBank/DDBJ whole genome shotgun (WGS) entry which is preliminary data.</text>
</comment>
<dbReference type="EMBL" id="JBHZOL010000097">
    <property type="protein sequence ID" value="MFE4108001.1"/>
    <property type="molecule type" value="Genomic_DNA"/>
</dbReference>
<dbReference type="InterPro" id="IPR044861">
    <property type="entry name" value="IPNS-like_FE2OG_OXY"/>
</dbReference>
<keyword evidence="2" id="KW-0479">Metal-binding</keyword>
<evidence type="ECO:0000256" key="1">
    <source>
        <dbReference type="ARBA" id="ARBA00004792"/>
    </source>
</evidence>
<dbReference type="GO" id="GO:0051213">
    <property type="term" value="F:dioxygenase activity"/>
    <property type="evidence" value="ECO:0007669"/>
    <property type="project" value="UniProtKB-KW"/>
</dbReference>
<dbReference type="PRINTS" id="PR00682">
    <property type="entry name" value="IPNSYNTHASE"/>
</dbReference>
<dbReference type="Pfam" id="PF03171">
    <property type="entry name" value="2OG-FeII_Oxy"/>
    <property type="match status" value="1"/>
</dbReference>